<proteinExistence type="predicted"/>
<protein>
    <submittedName>
        <fullName evidence="2">Uncharacterized protein</fullName>
    </submittedName>
</protein>
<keyword evidence="3" id="KW-1185">Reference proteome</keyword>
<name>A0A2P4YAU1_9STRA</name>
<feature type="non-terminal residue" evidence="2">
    <location>
        <position position="1"/>
    </location>
</feature>
<gene>
    <name evidence="2" type="ORF">PHPALM_8172</name>
</gene>
<feature type="region of interest" description="Disordered" evidence="1">
    <location>
        <begin position="144"/>
        <end position="167"/>
    </location>
</feature>
<dbReference type="AlphaFoldDB" id="A0A2P4YAU1"/>
<evidence type="ECO:0000256" key="1">
    <source>
        <dbReference type="SAM" id="MobiDB-lite"/>
    </source>
</evidence>
<organism evidence="2 3">
    <name type="scientific">Phytophthora palmivora</name>
    <dbReference type="NCBI Taxonomy" id="4796"/>
    <lineage>
        <taxon>Eukaryota</taxon>
        <taxon>Sar</taxon>
        <taxon>Stramenopiles</taxon>
        <taxon>Oomycota</taxon>
        <taxon>Peronosporomycetes</taxon>
        <taxon>Peronosporales</taxon>
        <taxon>Peronosporaceae</taxon>
        <taxon>Phytophthora</taxon>
    </lineage>
</organism>
<accession>A0A2P4YAU1</accession>
<sequence length="182" mass="20490">SYGIRESLQQWKTYSLYHAGLKYEVKNLQIMAADPNPVVLAPATLYETFTRRTIGPFFPHVLWNEALVQRLIGLQLEYAVGNTFYFGNDNKIHRYDTYVDFVAAFVSVLGNVEVANDKFSPEVSWQEHMIGDLLEEPPQIKEETQDVAPSRVEVVDSDSGSEDHSSFGSIGARIGMSLQSIL</sequence>
<dbReference type="OrthoDB" id="71603at2759"/>
<evidence type="ECO:0000313" key="3">
    <source>
        <dbReference type="Proteomes" id="UP000237271"/>
    </source>
</evidence>
<evidence type="ECO:0000313" key="2">
    <source>
        <dbReference type="EMBL" id="POM74809.1"/>
    </source>
</evidence>
<dbReference type="EMBL" id="NCKW01004397">
    <property type="protein sequence ID" value="POM74809.1"/>
    <property type="molecule type" value="Genomic_DNA"/>
</dbReference>
<comment type="caution">
    <text evidence="2">The sequence shown here is derived from an EMBL/GenBank/DDBJ whole genome shotgun (WGS) entry which is preliminary data.</text>
</comment>
<dbReference type="Proteomes" id="UP000237271">
    <property type="component" value="Unassembled WGS sequence"/>
</dbReference>
<reference evidence="2 3" key="1">
    <citation type="journal article" date="2017" name="Genome Biol. Evol.">
        <title>Phytophthora megakarya and P. palmivora, closely related causal agents of cacao black pod rot, underwent increases in genome sizes and gene numbers by different mechanisms.</title>
        <authorList>
            <person name="Ali S.S."/>
            <person name="Shao J."/>
            <person name="Lary D.J."/>
            <person name="Kronmiller B."/>
            <person name="Shen D."/>
            <person name="Strem M.D."/>
            <person name="Amoako-Attah I."/>
            <person name="Akrofi A.Y."/>
            <person name="Begoude B.A."/>
            <person name="Ten Hoopen G.M."/>
            <person name="Coulibaly K."/>
            <person name="Kebe B.I."/>
            <person name="Melnick R.L."/>
            <person name="Guiltinan M.J."/>
            <person name="Tyler B.M."/>
            <person name="Meinhardt L.W."/>
            <person name="Bailey B.A."/>
        </authorList>
    </citation>
    <scope>NUCLEOTIDE SEQUENCE [LARGE SCALE GENOMIC DNA]</scope>
    <source>
        <strain evidence="3">sbr112.9</strain>
    </source>
</reference>